<evidence type="ECO:0000313" key="3">
    <source>
        <dbReference type="Proteomes" id="UP000321181"/>
    </source>
</evidence>
<gene>
    <name evidence="2" type="ORF">CAE01nite_12180</name>
</gene>
<dbReference type="RefSeq" id="WP_146901548.1">
    <property type="nucleotide sequence ID" value="NZ_BAAARM010000002.1"/>
</dbReference>
<name>A0A512DAI6_9CELL</name>
<sequence>MRVAVVGASGNAGTALLRRFGADETITSVAGIARRVPDGRLPAPYDVAEWVQCDIGRPGEDAPVVDRLTEAFAGADAVVHLAWLIQPSHMRSALRLTNVEGTRRVIEAVRRAGVPQLVVASSVGAYSPAPDDVPRREQWPTEGIRSSEYSVDKAAVERLLDEAEMLQPDLAIARLRPALIFQKHAGAEIQRYFLGRLFPARMLAEELPSLPWPTGLRLQAVHADDVAAAYREVVVRRQRGAFNIAADGVLHGQDVADMLAGGRLLDVSPTVARNAVAAAWHARAVPVSPGWVDLALQIPVLDTSRARHDLGWAPTIPAARALREIVDGIAAGDGGGSPPLRPRGR</sequence>
<dbReference type="InterPro" id="IPR001509">
    <property type="entry name" value="Epimerase_deHydtase"/>
</dbReference>
<organism evidence="2 3">
    <name type="scientific">Cellulomonas aerilata</name>
    <dbReference type="NCBI Taxonomy" id="515326"/>
    <lineage>
        <taxon>Bacteria</taxon>
        <taxon>Bacillati</taxon>
        <taxon>Actinomycetota</taxon>
        <taxon>Actinomycetes</taxon>
        <taxon>Micrococcales</taxon>
        <taxon>Cellulomonadaceae</taxon>
        <taxon>Cellulomonas</taxon>
    </lineage>
</organism>
<dbReference type="PANTHER" id="PTHR43245">
    <property type="entry name" value="BIFUNCTIONAL POLYMYXIN RESISTANCE PROTEIN ARNA"/>
    <property type="match status" value="1"/>
</dbReference>
<dbReference type="Proteomes" id="UP000321181">
    <property type="component" value="Unassembled WGS sequence"/>
</dbReference>
<accession>A0A512DAI6</accession>
<comment type="caution">
    <text evidence="2">The sequence shown here is derived from an EMBL/GenBank/DDBJ whole genome shotgun (WGS) entry which is preliminary data.</text>
</comment>
<evidence type="ECO:0000313" key="2">
    <source>
        <dbReference type="EMBL" id="GEO33493.1"/>
    </source>
</evidence>
<dbReference type="Gene3D" id="3.40.50.720">
    <property type="entry name" value="NAD(P)-binding Rossmann-like Domain"/>
    <property type="match status" value="1"/>
</dbReference>
<dbReference type="InterPro" id="IPR050177">
    <property type="entry name" value="Lipid_A_modif_metabolic_enz"/>
</dbReference>
<dbReference type="SUPFAM" id="SSF51735">
    <property type="entry name" value="NAD(P)-binding Rossmann-fold domains"/>
    <property type="match status" value="1"/>
</dbReference>
<feature type="domain" description="NAD-dependent epimerase/dehydratase" evidence="1">
    <location>
        <begin position="3"/>
        <end position="245"/>
    </location>
</feature>
<dbReference type="EMBL" id="BJYY01000010">
    <property type="protein sequence ID" value="GEO33493.1"/>
    <property type="molecule type" value="Genomic_DNA"/>
</dbReference>
<proteinExistence type="predicted"/>
<keyword evidence="3" id="KW-1185">Reference proteome</keyword>
<evidence type="ECO:0000259" key="1">
    <source>
        <dbReference type="Pfam" id="PF01370"/>
    </source>
</evidence>
<dbReference type="Pfam" id="PF01370">
    <property type="entry name" value="Epimerase"/>
    <property type="match status" value="1"/>
</dbReference>
<dbReference type="AlphaFoldDB" id="A0A512DAI6"/>
<protein>
    <submittedName>
        <fullName evidence="2">NAD-dependent epimerase</fullName>
    </submittedName>
</protein>
<dbReference type="PANTHER" id="PTHR43245:SF52">
    <property type="entry name" value="NAD-DEPENDENT EPIMERASE_DEHYDRATASE"/>
    <property type="match status" value="1"/>
</dbReference>
<dbReference type="InterPro" id="IPR036291">
    <property type="entry name" value="NAD(P)-bd_dom_sf"/>
</dbReference>
<dbReference type="OrthoDB" id="3338687at2"/>
<reference evidence="2 3" key="1">
    <citation type="submission" date="2019-07" db="EMBL/GenBank/DDBJ databases">
        <title>Whole genome shotgun sequence of Cellulomonas aerilata NBRC 106308.</title>
        <authorList>
            <person name="Hosoyama A."/>
            <person name="Uohara A."/>
            <person name="Ohji S."/>
            <person name="Ichikawa N."/>
        </authorList>
    </citation>
    <scope>NUCLEOTIDE SEQUENCE [LARGE SCALE GENOMIC DNA]</scope>
    <source>
        <strain evidence="2 3">NBRC 106308</strain>
    </source>
</reference>